<keyword evidence="8" id="KW-0805">Transcription regulation</keyword>
<evidence type="ECO:0000256" key="2">
    <source>
        <dbReference type="ARBA" id="ARBA00004496"/>
    </source>
</evidence>
<evidence type="ECO:0000256" key="5">
    <source>
        <dbReference type="ARBA" id="ARBA00022723"/>
    </source>
</evidence>
<evidence type="ECO:0000256" key="10">
    <source>
        <dbReference type="ARBA" id="ARBA00023157"/>
    </source>
</evidence>
<evidence type="ECO:0000256" key="1">
    <source>
        <dbReference type="ARBA" id="ARBA00001966"/>
    </source>
</evidence>
<dbReference type="EMBL" id="JAVRES010000004">
    <property type="protein sequence ID" value="MDT0435681.1"/>
    <property type="molecule type" value="Genomic_DNA"/>
</dbReference>
<keyword evidence="11" id="KW-0804">Transcription</keyword>
<dbReference type="Proteomes" id="UP001183535">
    <property type="component" value="Unassembled WGS sequence"/>
</dbReference>
<keyword evidence="7" id="KW-0411">Iron-sulfur</keyword>
<comment type="cofactor">
    <cofactor evidence="1">
        <name>[4Fe-4S] cluster</name>
        <dbReference type="ChEBI" id="CHEBI:49883"/>
    </cofactor>
</comment>
<keyword evidence="6" id="KW-0408">Iron</keyword>
<dbReference type="GO" id="GO:0051539">
    <property type="term" value="F:4 iron, 4 sulfur cluster binding"/>
    <property type="evidence" value="ECO:0007669"/>
    <property type="project" value="UniProtKB-KW"/>
</dbReference>
<proteinExistence type="inferred from homology"/>
<keyword evidence="10" id="KW-1015">Disulfide bond</keyword>
<comment type="subcellular location">
    <subcellularLocation>
        <location evidence="2">Cytoplasm</location>
    </subcellularLocation>
</comment>
<evidence type="ECO:0000313" key="14">
    <source>
        <dbReference type="Proteomes" id="UP001183535"/>
    </source>
</evidence>
<dbReference type="PROSITE" id="PS51674">
    <property type="entry name" value="4FE4S_WBL"/>
    <property type="match status" value="1"/>
</dbReference>
<dbReference type="GO" id="GO:0046872">
    <property type="term" value="F:metal ion binding"/>
    <property type="evidence" value="ECO:0007669"/>
    <property type="project" value="UniProtKB-KW"/>
</dbReference>
<evidence type="ECO:0000313" key="13">
    <source>
        <dbReference type="EMBL" id="MDT0435681.1"/>
    </source>
</evidence>
<dbReference type="Pfam" id="PF02467">
    <property type="entry name" value="Whib"/>
    <property type="match status" value="1"/>
</dbReference>
<comment type="similarity">
    <text evidence="3">Belongs to the WhiB family.</text>
</comment>
<evidence type="ECO:0000256" key="9">
    <source>
        <dbReference type="ARBA" id="ARBA00023125"/>
    </source>
</evidence>
<gene>
    <name evidence="13" type="ORF">RM877_13395</name>
</gene>
<dbReference type="GO" id="GO:0003677">
    <property type="term" value="F:DNA binding"/>
    <property type="evidence" value="ECO:0007669"/>
    <property type="project" value="UniProtKB-KW"/>
</dbReference>
<organism evidence="13 14">
    <name type="scientific">Streptomyces doudnae</name>
    <dbReference type="NCBI Taxonomy" id="3075536"/>
    <lineage>
        <taxon>Bacteria</taxon>
        <taxon>Bacillati</taxon>
        <taxon>Actinomycetota</taxon>
        <taxon>Actinomycetes</taxon>
        <taxon>Kitasatosporales</taxon>
        <taxon>Streptomycetaceae</taxon>
        <taxon>Streptomyces</taxon>
    </lineage>
</organism>
<protein>
    <submittedName>
        <fullName evidence="13">WhiB family transcriptional regulator</fullName>
    </submittedName>
</protein>
<name>A0ABD5EM82_9ACTN</name>
<evidence type="ECO:0000256" key="8">
    <source>
        <dbReference type="ARBA" id="ARBA00023015"/>
    </source>
</evidence>
<dbReference type="GO" id="GO:0005737">
    <property type="term" value="C:cytoplasm"/>
    <property type="evidence" value="ECO:0007669"/>
    <property type="project" value="UniProtKB-SubCell"/>
</dbReference>
<keyword evidence="5" id="KW-0479">Metal-binding</keyword>
<evidence type="ECO:0000259" key="12">
    <source>
        <dbReference type="PROSITE" id="PS51674"/>
    </source>
</evidence>
<accession>A0ABD5EM82</accession>
<evidence type="ECO:0000256" key="7">
    <source>
        <dbReference type="ARBA" id="ARBA00023014"/>
    </source>
</evidence>
<evidence type="ECO:0000256" key="6">
    <source>
        <dbReference type="ARBA" id="ARBA00023004"/>
    </source>
</evidence>
<feature type="domain" description="4Fe-4S Wbl-type" evidence="12">
    <location>
        <begin position="20"/>
        <end position="85"/>
    </location>
</feature>
<keyword evidence="9" id="KW-0238">DNA-binding</keyword>
<dbReference type="InterPro" id="IPR003482">
    <property type="entry name" value="Whib"/>
</dbReference>
<dbReference type="RefSeq" id="WP_093824461.1">
    <property type="nucleotide sequence ID" value="NZ_JAVRES010000004.1"/>
</dbReference>
<comment type="caution">
    <text evidence="13">The sequence shown here is derived from an EMBL/GenBank/DDBJ whole genome shotgun (WGS) entry which is preliminary data.</text>
</comment>
<dbReference type="PANTHER" id="PTHR38839">
    <property type="entry name" value="TRANSCRIPTIONAL REGULATOR WHID-RELATED"/>
    <property type="match status" value="1"/>
</dbReference>
<evidence type="ECO:0000256" key="3">
    <source>
        <dbReference type="ARBA" id="ARBA00006597"/>
    </source>
</evidence>
<evidence type="ECO:0000256" key="4">
    <source>
        <dbReference type="ARBA" id="ARBA00022485"/>
    </source>
</evidence>
<reference evidence="14" key="1">
    <citation type="submission" date="2023-07" db="EMBL/GenBank/DDBJ databases">
        <title>30 novel species of actinomycetes from the DSMZ collection.</title>
        <authorList>
            <person name="Nouioui I."/>
        </authorList>
    </citation>
    <scope>NUCLEOTIDE SEQUENCE [LARGE SCALE GENOMIC DNA]</scope>
    <source>
        <strain evidence="14">DSM 41981</strain>
    </source>
</reference>
<keyword evidence="4" id="KW-0004">4Fe-4S</keyword>
<dbReference type="InterPro" id="IPR034768">
    <property type="entry name" value="4FE4S_WBL"/>
</dbReference>
<dbReference type="AlphaFoldDB" id="A0ABD5EM82"/>
<sequence>MPVMDVLTTIGGQAWAADAACGRGSSVPHDAFFARGLADIAAVKRYCTSRCPVQEECLEDAMRMEESHRERFGVRGGMSARARRQLAAQRRKAAEAELEEEE</sequence>
<evidence type="ECO:0000256" key="11">
    <source>
        <dbReference type="ARBA" id="ARBA00023163"/>
    </source>
</evidence>
<keyword evidence="14" id="KW-1185">Reference proteome</keyword>